<evidence type="ECO:0000256" key="2">
    <source>
        <dbReference type="ARBA" id="ARBA00022630"/>
    </source>
</evidence>
<dbReference type="GO" id="GO:0004497">
    <property type="term" value="F:monooxygenase activity"/>
    <property type="evidence" value="ECO:0007669"/>
    <property type="project" value="UniProtKB-KW"/>
</dbReference>
<sequence length="180" mass="19814">MKVIIVGAGVAGLSAYLQLKKLLPRSILEDILVFVVSIVGKIIALTPTALRLLRYIDEGLYDLFQSIGYQNETYRFRTARGHPLATTATEDGRGPREHTVSCPRAMLRDCLLEIVGEHNVQYREVVAVHLSGGTRPIVRFADGREESADLVLGADGVRSVVKKAIFEPAEDATLLSPHYE</sequence>
<dbReference type="Gene3D" id="3.50.50.60">
    <property type="entry name" value="FAD/NAD(P)-binding domain"/>
    <property type="match status" value="1"/>
</dbReference>
<gene>
    <name evidence="7" type="ORF">LY79DRAFT_674364</name>
</gene>
<evidence type="ECO:0000256" key="5">
    <source>
        <dbReference type="ARBA" id="ARBA00023033"/>
    </source>
</evidence>
<organism evidence="7 8">
    <name type="scientific">Colletotrichum navitas</name>
    <dbReference type="NCBI Taxonomy" id="681940"/>
    <lineage>
        <taxon>Eukaryota</taxon>
        <taxon>Fungi</taxon>
        <taxon>Dikarya</taxon>
        <taxon>Ascomycota</taxon>
        <taxon>Pezizomycotina</taxon>
        <taxon>Sordariomycetes</taxon>
        <taxon>Hypocreomycetidae</taxon>
        <taxon>Glomerellales</taxon>
        <taxon>Glomerellaceae</taxon>
        <taxon>Colletotrichum</taxon>
        <taxon>Colletotrichum graminicola species complex</taxon>
    </lineage>
</organism>
<keyword evidence="2" id="KW-0285">Flavoprotein</keyword>
<dbReference type="AlphaFoldDB" id="A0AAD8PML2"/>
<dbReference type="SUPFAM" id="SSF51905">
    <property type="entry name" value="FAD/NAD(P)-binding domain"/>
    <property type="match status" value="1"/>
</dbReference>
<dbReference type="PANTHER" id="PTHR13789">
    <property type="entry name" value="MONOOXYGENASE"/>
    <property type="match status" value="1"/>
</dbReference>
<dbReference type="InterPro" id="IPR050493">
    <property type="entry name" value="FAD-dep_Monooxygenase_BioMet"/>
</dbReference>
<dbReference type="GeneID" id="85448528"/>
<keyword evidence="4" id="KW-0560">Oxidoreductase</keyword>
<evidence type="ECO:0000256" key="4">
    <source>
        <dbReference type="ARBA" id="ARBA00023002"/>
    </source>
</evidence>
<comment type="similarity">
    <text evidence="1">Belongs to the paxM FAD-dependent monooxygenase family.</text>
</comment>
<name>A0AAD8PML2_9PEZI</name>
<dbReference type="Pfam" id="PF01494">
    <property type="entry name" value="FAD_binding_3"/>
    <property type="match status" value="1"/>
</dbReference>
<dbReference type="EMBL" id="JAHLJV010000119">
    <property type="protein sequence ID" value="KAK1569918.1"/>
    <property type="molecule type" value="Genomic_DNA"/>
</dbReference>
<comment type="caution">
    <text evidence="7">The sequence shown here is derived from an EMBL/GenBank/DDBJ whole genome shotgun (WGS) entry which is preliminary data.</text>
</comment>
<accession>A0AAD8PML2</accession>
<dbReference type="PANTHER" id="PTHR13789:SF309">
    <property type="entry name" value="PUTATIVE (AFU_ORTHOLOGUE AFUA_6G14510)-RELATED"/>
    <property type="match status" value="1"/>
</dbReference>
<evidence type="ECO:0000259" key="6">
    <source>
        <dbReference type="Pfam" id="PF01494"/>
    </source>
</evidence>
<dbReference type="InterPro" id="IPR002938">
    <property type="entry name" value="FAD-bd"/>
</dbReference>
<dbReference type="GO" id="GO:0071949">
    <property type="term" value="F:FAD binding"/>
    <property type="evidence" value="ECO:0007669"/>
    <property type="project" value="InterPro"/>
</dbReference>
<proteinExistence type="inferred from homology"/>
<feature type="domain" description="FAD-binding" evidence="6">
    <location>
        <begin position="2"/>
        <end position="165"/>
    </location>
</feature>
<dbReference type="RefSeq" id="XP_060408109.1">
    <property type="nucleotide sequence ID" value="XM_060564288.1"/>
</dbReference>
<evidence type="ECO:0000313" key="7">
    <source>
        <dbReference type="EMBL" id="KAK1569918.1"/>
    </source>
</evidence>
<keyword evidence="8" id="KW-1185">Reference proteome</keyword>
<keyword evidence="3" id="KW-0274">FAD</keyword>
<keyword evidence="5" id="KW-0503">Monooxygenase</keyword>
<dbReference type="PRINTS" id="PR00420">
    <property type="entry name" value="RNGMNOXGNASE"/>
</dbReference>
<evidence type="ECO:0000256" key="1">
    <source>
        <dbReference type="ARBA" id="ARBA00007992"/>
    </source>
</evidence>
<reference evidence="7" key="1">
    <citation type="submission" date="2021-06" db="EMBL/GenBank/DDBJ databases">
        <title>Comparative genomics, transcriptomics and evolutionary studies reveal genomic signatures of adaptation to plant cell wall in hemibiotrophic fungi.</title>
        <authorList>
            <consortium name="DOE Joint Genome Institute"/>
            <person name="Baroncelli R."/>
            <person name="Diaz J.F."/>
            <person name="Benocci T."/>
            <person name="Peng M."/>
            <person name="Battaglia E."/>
            <person name="Haridas S."/>
            <person name="Andreopoulos W."/>
            <person name="Labutti K."/>
            <person name="Pangilinan J."/>
            <person name="Floch G.L."/>
            <person name="Makela M.R."/>
            <person name="Henrissat B."/>
            <person name="Grigoriev I.V."/>
            <person name="Crouch J.A."/>
            <person name="De Vries R.P."/>
            <person name="Sukno S.A."/>
            <person name="Thon M.R."/>
        </authorList>
    </citation>
    <scope>NUCLEOTIDE SEQUENCE</scope>
    <source>
        <strain evidence="7">CBS 125086</strain>
    </source>
</reference>
<evidence type="ECO:0000313" key="8">
    <source>
        <dbReference type="Proteomes" id="UP001230504"/>
    </source>
</evidence>
<dbReference type="Proteomes" id="UP001230504">
    <property type="component" value="Unassembled WGS sequence"/>
</dbReference>
<evidence type="ECO:0000256" key="3">
    <source>
        <dbReference type="ARBA" id="ARBA00022827"/>
    </source>
</evidence>
<protein>
    <recommendedName>
        <fullName evidence="6">FAD-binding domain-containing protein</fullName>
    </recommendedName>
</protein>
<dbReference type="InterPro" id="IPR036188">
    <property type="entry name" value="FAD/NAD-bd_sf"/>
</dbReference>